<feature type="region of interest" description="Disordered" evidence="1">
    <location>
        <begin position="1"/>
        <end position="44"/>
    </location>
</feature>
<organism evidence="2 3">
    <name type="scientific">Glutamicibacter mishrai</name>
    <dbReference type="NCBI Taxonomy" id="1775880"/>
    <lineage>
        <taxon>Bacteria</taxon>
        <taxon>Bacillati</taxon>
        <taxon>Actinomycetota</taxon>
        <taxon>Actinomycetes</taxon>
        <taxon>Micrococcales</taxon>
        <taxon>Micrococcaceae</taxon>
        <taxon>Glutamicibacter</taxon>
    </lineage>
</organism>
<feature type="compositionally biased region" description="Basic and acidic residues" evidence="1">
    <location>
        <begin position="10"/>
        <end position="27"/>
    </location>
</feature>
<dbReference type="AlphaFoldDB" id="A0A6H0SLV3"/>
<dbReference type="RefSeq" id="WP_172512195.1">
    <property type="nucleotide sequence ID" value="NZ_CP032549.1"/>
</dbReference>
<feature type="compositionally biased region" description="Basic and acidic residues" evidence="1">
    <location>
        <begin position="128"/>
        <end position="145"/>
    </location>
</feature>
<keyword evidence="3" id="KW-1185">Reference proteome</keyword>
<feature type="region of interest" description="Disordered" evidence="1">
    <location>
        <begin position="128"/>
        <end position="159"/>
    </location>
</feature>
<evidence type="ECO:0000256" key="1">
    <source>
        <dbReference type="SAM" id="MobiDB-lite"/>
    </source>
</evidence>
<evidence type="ECO:0000313" key="2">
    <source>
        <dbReference type="EMBL" id="QIV87551.1"/>
    </source>
</evidence>
<proteinExistence type="predicted"/>
<evidence type="ECO:0000313" key="3">
    <source>
        <dbReference type="Proteomes" id="UP000502331"/>
    </source>
</evidence>
<name>A0A6H0SLV3_9MICC</name>
<accession>A0A6H0SLV3</accession>
<sequence>MSFHLAPSLDDLRSETNTRWPDRDKASDGWIGDTSHSARVSDHNPDYSAGGIVRAIDVDRDGISVEDFLNAVIYDSRTSYCIYNHRIWGGTRWRKYEGANAHTKHVHVSIKHTTAAAKSGSWGLAKGEVKSVGKPEDAKVKKVKDQSPSNTPNGSTTFPTDYAELTINGNYKSWEQGAIQILMHQLGYKSNKQWDGKIGKLGYTDLQNWLQDVRDPNGNPYYTKTPVAKWGVAKGTPLKVDGKDGKWFWYEFQRYLKDRKFYKGILDGDPKKMTYEAIQRWLNDNNTY</sequence>
<dbReference type="Proteomes" id="UP000502331">
    <property type="component" value="Chromosome"/>
</dbReference>
<dbReference type="EMBL" id="CP032549">
    <property type="protein sequence ID" value="QIV87551.1"/>
    <property type="molecule type" value="Genomic_DNA"/>
</dbReference>
<gene>
    <name evidence="2" type="ORF">D3791_10715</name>
</gene>
<feature type="compositionally biased region" description="Polar residues" evidence="1">
    <location>
        <begin position="146"/>
        <end position="159"/>
    </location>
</feature>
<protein>
    <submittedName>
        <fullName evidence="2">Uncharacterized protein</fullName>
    </submittedName>
</protein>
<reference evidence="2 3" key="1">
    <citation type="submission" date="2018-09" db="EMBL/GenBank/DDBJ databases">
        <title>Glutamicibacter mishrai S5-52T (LMG 29155T = KCTC 39846T).</title>
        <authorList>
            <person name="Das S.K."/>
        </authorList>
    </citation>
    <scope>NUCLEOTIDE SEQUENCE [LARGE SCALE GENOMIC DNA]</scope>
    <source>
        <strain evidence="2 3">S5-52</strain>
    </source>
</reference>